<dbReference type="GO" id="GO:0047617">
    <property type="term" value="F:fatty acyl-CoA hydrolase activity"/>
    <property type="evidence" value="ECO:0007669"/>
    <property type="project" value="TreeGrafter"/>
</dbReference>
<proteinExistence type="inferred from homology"/>
<dbReference type="AlphaFoldDB" id="A0A926NZU8"/>
<comment type="caution">
    <text evidence="3">The sequence shown here is derived from an EMBL/GenBank/DDBJ whole genome shotgun (WGS) entry which is preliminary data.</text>
</comment>
<dbReference type="PIRSF" id="PIRSF003230">
    <property type="entry name" value="YbgC"/>
    <property type="match status" value="1"/>
</dbReference>
<evidence type="ECO:0000256" key="1">
    <source>
        <dbReference type="ARBA" id="ARBA00005953"/>
    </source>
</evidence>
<dbReference type="PANTHER" id="PTHR31793">
    <property type="entry name" value="4-HYDROXYBENZOYL-COA THIOESTERASE FAMILY MEMBER"/>
    <property type="match status" value="1"/>
</dbReference>
<dbReference type="RefSeq" id="WP_190292077.1">
    <property type="nucleotide sequence ID" value="NZ_JABFCZ010000014.1"/>
</dbReference>
<dbReference type="InterPro" id="IPR050563">
    <property type="entry name" value="4-hydroxybenzoyl-CoA_TE"/>
</dbReference>
<dbReference type="InterPro" id="IPR008272">
    <property type="entry name" value="HB-CoA_thioesterase_AS"/>
</dbReference>
<dbReference type="FunFam" id="3.10.129.10:FF:000004">
    <property type="entry name" value="Tol-pal system-associated acyl-CoA thioesterase"/>
    <property type="match status" value="1"/>
</dbReference>
<sequence>MTTWPDLAGRLDDGVHVLPVRVYYEDTDFTGIVYHGAYVRFFERGRSDFLRLAGIHHAQLQAGLSGRPLAFAVRSMNLDFRRPATIDDVLEVRTRLSDLKGARIVLTQEICRGEDLLVAADVMVAVITSDGKPTRLPAELASRLTGL</sequence>
<dbReference type="SUPFAM" id="SSF54637">
    <property type="entry name" value="Thioesterase/thiol ester dehydrase-isomerase"/>
    <property type="match status" value="1"/>
</dbReference>
<accession>A0A926NZU8</accession>
<dbReference type="Gene3D" id="3.10.129.10">
    <property type="entry name" value="Hotdog Thioesterase"/>
    <property type="match status" value="1"/>
</dbReference>
<dbReference type="PANTHER" id="PTHR31793:SF37">
    <property type="entry name" value="ACYL-COA THIOESTER HYDROLASE YBGC"/>
    <property type="match status" value="1"/>
</dbReference>
<dbReference type="InterPro" id="IPR029069">
    <property type="entry name" value="HotDog_dom_sf"/>
</dbReference>
<evidence type="ECO:0000313" key="4">
    <source>
        <dbReference type="Proteomes" id="UP000598467"/>
    </source>
</evidence>
<comment type="similarity">
    <text evidence="1">Belongs to the 4-hydroxybenzoyl-CoA thioesterase family.</text>
</comment>
<dbReference type="Pfam" id="PF13279">
    <property type="entry name" value="4HBT_2"/>
    <property type="match status" value="1"/>
</dbReference>
<evidence type="ECO:0000256" key="2">
    <source>
        <dbReference type="ARBA" id="ARBA00022801"/>
    </source>
</evidence>
<dbReference type="EMBL" id="JABFCZ010000014">
    <property type="protein sequence ID" value="MBD1547321.1"/>
    <property type="molecule type" value="Genomic_DNA"/>
</dbReference>
<dbReference type="NCBIfam" id="TIGR02799">
    <property type="entry name" value="thio_ybgC"/>
    <property type="match status" value="1"/>
</dbReference>
<protein>
    <submittedName>
        <fullName evidence="3">Tol-pal system-associated acyl-CoA thioesterase</fullName>
    </submittedName>
</protein>
<dbReference type="InterPro" id="IPR014166">
    <property type="entry name" value="Tol-Pal_acyl-CoA_thioesterase"/>
</dbReference>
<gene>
    <name evidence="3" type="primary">ybgC</name>
    <name evidence="3" type="ORF">HK439_13720</name>
</gene>
<dbReference type="NCBIfam" id="TIGR00051">
    <property type="entry name" value="YbgC/FadM family acyl-CoA thioesterase"/>
    <property type="match status" value="1"/>
</dbReference>
<dbReference type="InterPro" id="IPR006684">
    <property type="entry name" value="YbgC/YbaW"/>
</dbReference>
<reference evidence="3" key="1">
    <citation type="submission" date="2020-05" db="EMBL/GenBank/DDBJ databases">
        <title>Identification of trans-AT polyketide cluster in two marine bacteria, producers of a novel glutaramide-containing polyketide sesbanimide D and analogs.</title>
        <authorList>
            <person name="Kacar D."/>
            <person name="Rodriguez P."/>
            <person name="Canedo L."/>
            <person name="Gonzalez E."/>
            <person name="Galan B."/>
            <person name="De La Calle F."/>
            <person name="Garcia J.L."/>
        </authorList>
    </citation>
    <scope>NUCLEOTIDE SEQUENCE</scope>
    <source>
        <strain evidence="3">PHM038</strain>
    </source>
</reference>
<name>A0A926NZU8_9HYPH</name>
<evidence type="ECO:0000313" key="3">
    <source>
        <dbReference type="EMBL" id="MBD1547321.1"/>
    </source>
</evidence>
<keyword evidence="2" id="KW-0378">Hydrolase</keyword>
<dbReference type="Proteomes" id="UP000598467">
    <property type="component" value="Unassembled WGS sequence"/>
</dbReference>
<organism evidence="3 4">
    <name type="scientific">Roseibium aggregatum</name>
    <dbReference type="NCBI Taxonomy" id="187304"/>
    <lineage>
        <taxon>Bacteria</taxon>
        <taxon>Pseudomonadati</taxon>
        <taxon>Pseudomonadota</taxon>
        <taxon>Alphaproteobacteria</taxon>
        <taxon>Hyphomicrobiales</taxon>
        <taxon>Stappiaceae</taxon>
        <taxon>Roseibium</taxon>
    </lineage>
</organism>
<dbReference type="PROSITE" id="PS01328">
    <property type="entry name" value="4HBCOA_THIOESTERASE"/>
    <property type="match status" value="1"/>
</dbReference>
<dbReference type="CDD" id="cd00586">
    <property type="entry name" value="4HBT"/>
    <property type="match status" value="1"/>
</dbReference>